<dbReference type="EMBL" id="BPQH01000009">
    <property type="protein sequence ID" value="GJD50370.1"/>
    <property type="molecule type" value="Genomic_DNA"/>
</dbReference>
<feature type="compositionally biased region" description="Basic and acidic residues" evidence="1">
    <location>
        <begin position="1"/>
        <end position="13"/>
    </location>
</feature>
<reference evidence="2" key="2">
    <citation type="submission" date="2021-08" db="EMBL/GenBank/DDBJ databases">
        <authorList>
            <person name="Tani A."/>
            <person name="Ola A."/>
            <person name="Ogura Y."/>
            <person name="Katsura K."/>
            <person name="Hayashi T."/>
        </authorList>
    </citation>
    <scope>NUCLEOTIDE SEQUENCE</scope>
    <source>
        <strain evidence="2">KCTC 52305</strain>
    </source>
</reference>
<keyword evidence="3" id="KW-1185">Reference proteome</keyword>
<name>A0ABQ4QY77_9HYPH</name>
<evidence type="ECO:0000313" key="3">
    <source>
        <dbReference type="Proteomes" id="UP001055167"/>
    </source>
</evidence>
<sequence>MPAPSRRADDPRARPAAPGRARGRPGPAPRAAPALLGALALLACALVGGPARALDVKDLPVVPALAPCPSEGPGFHRTGPSGPCLRISGRVRAEAGTPLPGRPGAGPGREPAGVLGASGRLAVDARTETDYGPARAYIRFGTGR</sequence>
<evidence type="ECO:0008006" key="4">
    <source>
        <dbReference type="Google" id="ProtNLM"/>
    </source>
</evidence>
<protein>
    <recommendedName>
        <fullName evidence="4">Porin</fullName>
    </recommendedName>
</protein>
<gene>
    <name evidence="2" type="ORF">OPKNFCMD_3109</name>
</gene>
<evidence type="ECO:0000313" key="2">
    <source>
        <dbReference type="EMBL" id="GJD50370.1"/>
    </source>
</evidence>
<reference evidence="2" key="1">
    <citation type="journal article" date="2021" name="Front. Microbiol.">
        <title>Comprehensive Comparative Genomics and Phenotyping of Methylobacterium Species.</title>
        <authorList>
            <person name="Alessa O."/>
            <person name="Ogura Y."/>
            <person name="Fujitani Y."/>
            <person name="Takami H."/>
            <person name="Hayashi T."/>
            <person name="Sahin N."/>
            <person name="Tani A."/>
        </authorList>
    </citation>
    <scope>NUCLEOTIDE SEQUENCE</scope>
    <source>
        <strain evidence="2">KCTC 52305</strain>
    </source>
</reference>
<dbReference type="Proteomes" id="UP001055167">
    <property type="component" value="Unassembled WGS sequence"/>
</dbReference>
<accession>A0ABQ4QY77</accession>
<feature type="region of interest" description="Disordered" evidence="1">
    <location>
        <begin position="94"/>
        <end position="115"/>
    </location>
</feature>
<proteinExistence type="predicted"/>
<feature type="region of interest" description="Disordered" evidence="1">
    <location>
        <begin position="1"/>
        <end position="31"/>
    </location>
</feature>
<evidence type="ECO:0000256" key="1">
    <source>
        <dbReference type="SAM" id="MobiDB-lite"/>
    </source>
</evidence>
<organism evidence="2 3">
    <name type="scientific">Methylobacterium crusticola</name>
    <dbReference type="NCBI Taxonomy" id="1697972"/>
    <lineage>
        <taxon>Bacteria</taxon>
        <taxon>Pseudomonadati</taxon>
        <taxon>Pseudomonadota</taxon>
        <taxon>Alphaproteobacteria</taxon>
        <taxon>Hyphomicrobiales</taxon>
        <taxon>Methylobacteriaceae</taxon>
        <taxon>Methylobacterium</taxon>
    </lineage>
</organism>
<comment type="caution">
    <text evidence="2">The sequence shown here is derived from an EMBL/GenBank/DDBJ whole genome shotgun (WGS) entry which is preliminary data.</text>
</comment>
<dbReference type="RefSeq" id="WP_238313467.1">
    <property type="nucleotide sequence ID" value="NZ_BPQH01000009.1"/>
</dbReference>